<comment type="caution">
    <text evidence="2">The sequence shown here is derived from an EMBL/GenBank/DDBJ whole genome shotgun (WGS) entry which is preliminary data.</text>
</comment>
<dbReference type="Pfam" id="PF13470">
    <property type="entry name" value="PIN_3"/>
    <property type="match status" value="1"/>
</dbReference>
<proteinExistence type="predicted"/>
<evidence type="ECO:0000313" key="3">
    <source>
        <dbReference type="Proteomes" id="UP000239724"/>
    </source>
</evidence>
<name>A0A2S6NNU5_RHOGL</name>
<organism evidence="2 3">
    <name type="scientific">Rhodopila globiformis</name>
    <name type="common">Rhodopseudomonas globiformis</name>
    <dbReference type="NCBI Taxonomy" id="1071"/>
    <lineage>
        <taxon>Bacteria</taxon>
        <taxon>Pseudomonadati</taxon>
        <taxon>Pseudomonadota</taxon>
        <taxon>Alphaproteobacteria</taxon>
        <taxon>Acetobacterales</taxon>
        <taxon>Acetobacteraceae</taxon>
        <taxon>Rhodopila</taxon>
    </lineage>
</organism>
<gene>
    <name evidence="2" type="ORF">CCS01_01065</name>
</gene>
<dbReference type="AlphaFoldDB" id="A0A2S6NNU5"/>
<sequence>MVAPIAVPAVVAADPDDDHVIAAAVAAEADLIVTGDSDLLVLGHHGDIRIVTPAEAIARIGVS</sequence>
<dbReference type="Proteomes" id="UP000239724">
    <property type="component" value="Unassembled WGS sequence"/>
</dbReference>
<feature type="domain" description="PIN" evidence="1">
    <location>
        <begin position="5"/>
        <end position="37"/>
    </location>
</feature>
<dbReference type="NCBIfam" id="TIGR00305">
    <property type="entry name" value="putative toxin-antitoxin system toxin component, PIN family"/>
    <property type="match status" value="1"/>
</dbReference>
<keyword evidence="3" id="KW-1185">Reference proteome</keyword>
<evidence type="ECO:0000313" key="2">
    <source>
        <dbReference type="EMBL" id="PPQ39515.1"/>
    </source>
</evidence>
<protein>
    <submittedName>
        <fullName evidence="2">Putative toxin-antitoxin system toxin component, PIN family</fullName>
    </submittedName>
</protein>
<accession>A0A2S6NNU5</accession>
<dbReference type="InterPro" id="IPR002850">
    <property type="entry name" value="PIN_toxin-like"/>
</dbReference>
<dbReference type="EMBL" id="NHRY01000032">
    <property type="protein sequence ID" value="PPQ39515.1"/>
    <property type="molecule type" value="Genomic_DNA"/>
</dbReference>
<evidence type="ECO:0000259" key="1">
    <source>
        <dbReference type="Pfam" id="PF13470"/>
    </source>
</evidence>
<dbReference type="InterPro" id="IPR002716">
    <property type="entry name" value="PIN_dom"/>
</dbReference>
<reference evidence="2 3" key="1">
    <citation type="journal article" date="2018" name="Arch. Microbiol.">
        <title>New insights into the metabolic potential of the phototrophic purple bacterium Rhodopila globiformis DSM 161(T) from its draft genome sequence and evidence for a vanadium-dependent nitrogenase.</title>
        <authorList>
            <person name="Imhoff J.F."/>
            <person name="Rahn T."/>
            <person name="Kunzel S."/>
            <person name="Neulinger S.C."/>
        </authorList>
    </citation>
    <scope>NUCLEOTIDE SEQUENCE [LARGE SCALE GENOMIC DNA]</scope>
    <source>
        <strain evidence="2 3">DSM 161</strain>
    </source>
</reference>